<evidence type="ECO:0000313" key="1">
    <source>
        <dbReference type="EMBL" id="SHI34092.1"/>
    </source>
</evidence>
<dbReference type="Proteomes" id="UP000184543">
    <property type="component" value="Unassembled WGS sequence"/>
</dbReference>
<dbReference type="STRING" id="192903.SAMN04488513_1016"/>
<dbReference type="Gene3D" id="1.20.5.320">
    <property type="entry name" value="6-Phosphogluconate Dehydrogenase, domain 3"/>
    <property type="match status" value="1"/>
</dbReference>
<sequence length="267" mass="29047">MKTSFFSFRMPSSITLPLLGLKSQRFDSLSFKRSKSPLLMTTMLLLAIGFVSCSGEDGDIGPEGPEGPQGVAGADGLDGADGISCWDLNGNGIGDITEDDANEDINLDGVVDALDCQGMDGEDGQDGADGNANVKLYKYNLDVFLDYTNFNLSMTGYIEDDLEDYAYLFYIDHKSGLRYPIPGSLYGNNSYARIYPDFQVGRLYVFFYDKNDTPVEIPGGEYTHLVMVAMKLSNTAKNGGNPMTELKAAGVDTSDYNAVADYFGLEQ</sequence>
<dbReference type="AlphaFoldDB" id="A0A1M6AC67"/>
<evidence type="ECO:0000313" key="2">
    <source>
        <dbReference type="Proteomes" id="UP000184543"/>
    </source>
</evidence>
<evidence type="ECO:0008006" key="3">
    <source>
        <dbReference type="Google" id="ProtNLM"/>
    </source>
</evidence>
<organism evidence="1 2">
    <name type="scientific">Pseudozobellia thermophila</name>
    <dbReference type="NCBI Taxonomy" id="192903"/>
    <lineage>
        <taxon>Bacteria</taxon>
        <taxon>Pseudomonadati</taxon>
        <taxon>Bacteroidota</taxon>
        <taxon>Flavobacteriia</taxon>
        <taxon>Flavobacteriales</taxon>
        <taxon>Flavobacteriaceae</taxon>
        <taxon>Pseudozobellia</taxon>
    </lineage>
</organism>
<keyword evidence="2" id="KW-1185">Reference proteome</keyword>
<proteinExistence type="predicted"/>
<accession>A0A1M6AC67</accession>
<protein>
    <recommendedName>
        <fullName evidence="3">Collagen triple helix repeat-containing protein</fullName>
    </recommendedName>
</protein>
<gene>
    <name evidence="1" type="ORF">SAMN04488513_1016</name>
</gene>
<dbReference type="EMBL" id="FQYU01000001">
    <property type="protein sequence ID" value="SHI34092.1"/>
    <property type="molecule type" value="Genomic_DNA"/>
</dbReference>
<dbReference type="OrthoDB" id="679784at2"/>
<name>A0A1M6AC67_9FLAO</name>
<dbReference type="RefSeq" id="WP_139278045.1">
    <property type="nucleotide sequence ID" value="NZ_FQYU01000001.1"/>
</dbReference>
<reference evidence="2" key="1">
    <citation type="submission" date="2016-11" db="EMBL/GenBank/DDBJ databases">
        <authorList>
            <person name="Varghese N."/>
            <person name="Submissions S."/>
        </authorList>
    </citation>
    <scope>NUCLEOTIDE SEQUENCE [LARGE SCALE GENOMIC DNA]</scope>
    <source>
        <strain evidence="2">DSM 19858</strain>
    </source>
</reference>